<evidence type="ECO:0000256" key="2">
    <source>
        <dbReference type="ARBA" id="ARBA00022692"/>
    </source>
</evidence>
<proteinExistence type="predicted"/>
<feature type="transmembrane region" description="Helical" evidence="5">
    <location>
        <begin position="212"/>
        <end position="233"/>
    </location>
</feature>
<dbReference type="GO" id="GO:0051365">
    <property type="term" value="P:cellular response to potassium ion starvation"/>
    <property type="evidence" value="ECO:0007669"/>
    <property type="project" value="Ensembl"/>
</dbReference>
<reference evidence="7" key="2">
    <citation type="submission" date="2016-12" db="EMBL/GenBank/DDBJ databases">
        <title>Mouse lemur reference genome and diversity panel.</title>
        <authorList>
            <person name="Harris R."/>
            <person name="Larsen P."/>
            <person name="Liu Y."/>
            <person name="Hughes D.S."/>
            <person name="Murali S."/>
            <person name="Raveendran M."/>
            <person name="Korchina V."/>
            <person name="Wang M."/>
            <person name="Jhangiani S."/>
            <person name="Bandaranaike D."/>
            <person name="Bellair M."/>
            <person name="Blankenburg K."/>
            <person name="Chao H."/>
            <person name="Dahdouli M."/>
            <person name="Dinh H."/>
            <person name="Doddapaneni H."/>
            <person name="English A."/>
            <person name="Firestine M."/>
            <person name="Gnanaolivu R."/>
            <person name="Gross S."/>
            <person name="Hernandez B."/>
            <person name="Javaid M."/>
            <person name="Jayaseelan J."/>
            <person name="Jones J."/>
            <person name="Khan Z."/>
            <person name="Kovar C."/>
            <person name="Kurapati P."/>
            <person name="Le B."/>
            <person name="Lee S."/>
            <person name="Li M."/>
            <person name="Mathew T."/>
            <person name="Narasimhan A."/>
            <person name="Ngo D."/>
            <person name="Nguyen L."/>
            <person name="Okwuonu G."/>
            <person name="Ongeri F."/>
            <person name="Osuji N."/>
            <person name="Pu L.-L."/>
            <person name="Puazo M."/>
            <person name="Quiroz J."/>
            <person name="Raj R."/>
            <person name="Rajbhandari K."/>
            <person name="Reid J.G."/>
            <person name="Santibanez J."/>
            <person name="Sexton D."/>
            <person name="Skinner E."/>
            <person name="Vee V."/>
            <person name="Weissenberger G."/>
            <person name="Wu Y."/>
            <person name="Xin Y."/>
            <person name="Han Y."/>
            <person name="Campbell C."/>
            <person name="Brown A."/>
            <person name="Sullivan B."/>
            <person name="Shelton J."/>
            <person name="Brown S."/>
            <person name="Dudchenko O."/>
            <person name="Machol I."/>
            <person name="Durand N."/>
            <person name="Shamim M."/>
            <person name="Lieberman A."/>
            <person name="Muzny D.M."/>
            <person name="Richards S."/>
            <person name="Yoder A."/>
            <person name="Worley K.C."/>
            <person name="Rogers J."/>
            <person name="Gibbs R.A."/>
        </authorList>
    </citation>
    <scope>NUCLEOTIDE SEQUENCE [LARGE SCALE GENOMIC DNA]</scope>
</reference>
<dbReference type="InterPro" id="IPR013057">
    <property type="entry name" value="AA_transpt_TM"/>
</dbReference>
<feature type="domain" description="Amino acid transporter transmembrane" evidence="6">
    <location>
        <begin position="65"/>
        <end position="491"/>
    </location>
</feature>
<feature type="transmembrane region" description="Helical" evidence="5">
    <location>
        <begin position="320"/>
        <end position="344"/>
    </location>
</feature>
<dbReference type="OrthoDB" id="655540at2759"/>
<dbReference type="CTD" id="10991"/>
<accession>A0A8C5XZG2</accession>
<reference evidence="9" key="3">
    <citation type="submission" date="2023-09" db="UniProtKB">
        <authorList>
            <consortium name="RefSeq"/>
        </authorList>
    </citation>
    <scope>IDENTIFICATION</scope>
    <source>
        <tissue evidence="9">Liver</tissue>
    </source>
</reference>
<feature type="transmembrane region" description="Helical" evidence="5">
    <location>
        <begin position="407"/>
        <end position="425"/>
    </location>
</feature>
<dbReference type="GO" id="GO:1903803">
    <property type="term" value="P:L-glutamine import across plasma membrane"/>
    <property type="evidence" value="ECO:0007669"/>
    <property type="project" value="Ensembl"/>
</dbReference>
<dbReference type="GO" id="GO:0080144">
    <property type="term" value="P:intracellular amino acid homeostasis"/>
    <property type="evidence" value="ECO:0007669"/>
    <property type="project" value="Ensembl"/>
</dbReference>
<dbReference type="Proteomes" id="UP000694394">
    <property type="component" value="Chromosome 14"/>
</dbReference>
<comment type="subcellular location">
    <subcellularLocation>
        <location evidence="1">Membrane</location>
        <topology evidence="1">Multi-pass membrane protein</topology>
    </subcellularLocation>
</comment>
<evidence type="ECO:0000259" key="6">
    <source>
        <dbReference type="Pfam" id="PF01490"/>
    </source>
</evidence>
<dbReference type="AlphaFoldDB" id="A0A8C5XZG2"/>
<feature type="transmembrane region" description="Helical" evidence="5">
    <location>
        <begin position="431"/>
        <end position="457"/>
    </location>
</feature>
<feature type="transmembrane region" description="Helical" evidence="5">
    <location>
        <begin position="143"/>
        <end position="165"/>
    </location>
</feature>
<protein>
    <submittedName>
        <fullName evidence="9">Sodium-coupled neutral amino acid transporter 3</fullName>
    </submittedName>
    <submittedName>
        <fullName evidence="7">Solute carrier family 38 member 3</fullName>
    </submittedName>
</protein>
<evidence type="ECO:0000256" key="5">
    <source>
        <dbReference type="SAM" id="Phobius"/>
    </source>
</evidence>
<dbReference type="GeneID" id="105874988"/>
<dbReference type="RefSeq" id="XP_012626794.1">
    <property type="nucleotide sequence ID" value="XM_012771340.3"/>
</dbReference>
<dbReference type="RefSeq" id="XP_012626797.1">
    <property type="nucleotide sequence ID" value="XM_012771343.2"/>
</dbReference>
<feature type="transmembrane region" description="Helical" evidence="5">
    <location>
        <begin position="96"/>
        <end position="118"/>
    </location>
</feature>
<keyword evidence="2 5" id="KW-0812">Transmembrane</keyword>
<dbReference type="GO" id="GO:0140831">
    <property type="term" value="F:L-asparagine, sodium:proton antiporter activity"/>
    <property type="evidence" value="ECO:0007669"/>
    <property type="project" value="Ensembl"/>
</dbReference>
<dbReference type="GO" id="GO:0010585">
    <property type="term" value="P:glutamine secretion"/>
    <property type="evidence" value="ECO:0007669"/>
    <property type="project" value="Ensembl"/>
</dbReference>
<dbReference type="Ensembl" id="ENSMICT00000065540.1">
    <property type="protein sequence ID" value="ENSMICP00000043614.1"/>
    <property type="gene ID" value="ENSMICG00000047680.1"/>
</dbReference>
<feature type="transmembrane region" description="Helical" evidence="5">
    <location>
        <begin position="72"/>
        <end position="90"/>
    </location>
</feature>
<keyword evidence="4 5" id="KW-0472">Membrane</keyword>
<evidence type="ECO:0000256" key="3">
    <source>
        <dbReference type="ARBA" id="ARBA00022989"/>
    </source>
</evidence>
<dbReference type="GeneTree" id="ENSGT00940000157127"/>
<dbReference type="GO" id="GO:1903810">
    <property type="term" value="P:L-histidine import across plasma membrane"/>
    <property type="evidence" value="ECO:0007669"/>
    <property type="project" value="Ensembl"/>
</dbReference>
<reference evidence="7" key="4">
    <citation type="submission" date="2025-05" db="UniProtKB">
        <authorList>
            <consortium name="Ensembl"/>
        </authorList>
    </citation>
    <scope>IDENTIFICATION</scope>
</reference>
<dbReference type="PANTHER" id="PTHR22950:SF22">
    <property type="entry name" value="SODIUM-COUPLED NEUTRAL AMINO ACID TRANSPORTER 3"/>
    <property type="match status" value="1"/>
</dbReference>
<dbReference type="GO" id="GO:0010447">
    <property type="term" value="P:response to acidic pH"/>
    <property type="evidence" value="ECO:0007669"/>
    <property type="project" value="Ensembl"/>
</dbReference>
<dbReference type="EMBL" id="ABDC03018227">
    <property type="status" value="NOT_ANNOTATED_CDS"/>
    <property type="molecule type" value="Genomic_DNA"/>
</dbReference>
<feature type="transmembrane region" description="Helical" evidence="5">
    <location>
        <begin position="469"/>
        <end position="491"/>
    </location>
</feature>
<evidence type="ECO:0000256" key="1">
    <source>
        <dbReference type="ARBA" id="ARBA00004141"/>
    </source>
</evidence>
<evidence type="ECO:0000313" key="7">
    <source>
        <dbReference type="Ensembl" id="ENSMICP00000043614.1"/>
    </source>
</evidence>
<reference evidence="7" key="1">
    <citation type="submission" date="2007-07" db="EMBL/GenBank/DDBJ databases">
        <authorList>
            <consortium name="The Genome Sequencing Platform"/>
            <consortium name="The Genome Assembly Team"/>
            <person name="Lindblad-Toh K."/>
            <person name="DiPalma F."/>
            <person name="Gnerre S."/>
            <person name="Clamp M."/>
            <person name="Lander E.S."/>
        </authorList>
    </citation>
    <scope>NUCLEOTIDE SEQUENCE [LARGE SCALE GENOMIC DNA]</scope>
</reference>
<dbReference type="RefSeq" id="XP_012626798.1">
    <property type="nucleotide sequence ID" value="XM_012771344.3"/>
</dbReference>
<feature type="transmembrane region" description="Helical" evidence="5">
    <location>
        <begin position="288"/>
        <end position="308"/>
    </location>
</feature>
<keyword evidence="3 5" id="KW-1133">Transmembrane helix</keyword>
<dbReference type="KEGG" id="mmur:105874988"/>
<keyword evidence="8" id="KW-1185">Reference proteome</keyword>
<dbReference type="RefSeq" id="XP_012626796.1">
    <property type="nucleotide sequence ID" value="XM_012771342.2"/>
</dbReference>
<dbReference type="PANTHER" id="PTHR22950">
    <property type="entry name" value="AMINO ACID TRANSPORTER"/>
    <property type="match status" value="1"/>
</dbReference>
<dbReference type="GO" id="GO:0016324">
    <property type="term" value="C:apical plasma membrane"/>
    <property type="evidence" value="ECO:0007669"/>
    <property type="project" value="Ensembl"/>
</dbReference>
<dbReference type="GO" id="GO:0140832">
    <property type="term" value="F:L-histidine, sodium:proton antiporter activity"/>
    <property type="evidence" value="ECO:0007669"/>
    <property type="project" value="Ensembl"/>
</dbReference>
<dbReference type="GO" id="GO:0140830">
    <property type="term" value="F:L-glutamine, sodium:proton antiporter activity"/>
    <property type="evidence" value="ECO:0007669"/>
    <property type="project" value="Ensembl"/>
</dbReference>
<dbReference type="Pfam" id="PF01490">
    <property type="entry name" value="Aa_trans"/>
    <property type="match status" value="1"/>
</dbReference>
<evidence type="ECO:0000313" key="8">
    <source>
        <dbReference type="Proteomes" id="UP000694394"/>
    </source>
</evidence>
<evidence type="ECO:0000313" key="9">
    <source>
        <dbReference type="RefSeq" id="XP_012626796.1"/>
    </source>
</evidence>
<dbReference type="GO" id="GO:0045944">
    <property type="term" value="P:positive regulation of transcription by RNA polymerase II"/>
    <property type="evidence" value="ECO:0007669"/>
    <property type="project" value="Ensembl"/>
</dbReference>
<gene>
    <name evidence="7 9" type="primary">SLC38A3</name>
</gene>
<name>A0A8C5XZG2_MICMU</name>
<dbReference type="GO" id="GO:0015817">
    <property type="term" value="P:histidine transport"/>
    <property type="evidence" value="ECO:0007669"/>
    <property type="project" value="Ensembl"/>
</dbReference>
<organism evidence="7 8">
    <name type="scientific">Microcebus murinus</name>
    <name type="common">Gray mouse lemur</name>
    <name type="synonym">Lemur murinus</name>
    <dbReference type="NCBI Taxonomy" id="30608"/>
    <lineage>
        <taxon>Eukaryota</taxon>
        <taxon>Metazoa</taxon>
        <taxon>Chordata</taxon>
        <taxon>Craniata</taxon>
        <taxon>Vertebrata</taxon>
        <taxon>Euteleostomi</taxon>
        <taxon>Mammalia</taxon>
        <taxon>Eutheria</taxon>
        <taxon>Euarchontoglires</taxon>
        <taxon>Primates</taxon>
        <taxon>Strepsirrhini</taxon>
        <taxon>Lemuriformes</taxon>
        <taxon>Cheirogaleidae</taxon>
        <taxon>Microcebus</taxon>
    </lineage>
</organism>
<dbReference type="GO" id="GO:0015180">
    <property type="term" value="F:L-alanine transmembrane transporter activity"/>
    <property type="evidence" value="ECO:0007669"/>
    <property type="project" value="Ensembl"/>
</dbReference>
<evidence type="ECO:0000256" key="4">
    <source>
        <dbReference type="ARBA" id="ARBA00023136"/>
    </source>
</evidence>
<sequence length="504" mass="55492">MEAPLQTEMVELVPNGKHSEGLLPAMGPSAGNQRIEDSGRSCVEGKGFLQKGPSKEPHFTDFEGKTSFGMSVFNLSNAIMGSGILGLAYAMANTGIILFLFLLTAVALLSSYSIHLLLKSSGIVGIRAYEQLGYRAFGTPGKLAAALAITLQNIGAMSSYLYIIKSELPLVIQTFLNLEEKSSDWYMNGNYLVILVSVIVILPLALMRQLGYLGYSSGFSLSCMVFFLIAVIYKKFHVPCPLPLNLANTTGNSSHVEVFEEKVQLQVETDTAAFCTPSYFTLNSQTAYTIPIMAFAFVCHPEVLPIYTELKDPSKRKMQHIANLSIAVMYIMYFLAALFGYLTFYDRVESELLHTYSKVDAFDVLILCVRVAVLTAVTLTVPIVLFPVRRAIQQMLFQNQEFSWLRHVLIAICLLTCINLLVIFAPNILGIFGVIGATSAPCLIFIFPAIFYFRIVPAEKEPVRSTPKILALCFAVLGLLLMTMSLSFIIIDWVSGTGQHGGNH</sequence>
<feature type="transmembrane region" description="Helical" evidence="5">
    <location>
        <begin position="364"/>
        <end position="386"/>
    </location>
</feature>
<feature type="transmembrane region" description="Helical" evidence="5">
    <location>
        <begin position="185"/>
        <end position="205"/>
    </location>
</feature>